<dbReference type="InterPro" id="IPR016140">
    <property type="entry name" value="Bifunc_inhib/LTP/seed_store"/>
</dbReference>
<dbReference type="Proteomes" id="UP000515977">
    <property type="component" value="Chromosome"/>
</dbReference>
<proteinExistence type="predicted"/>
<dbReference type="EMBL" id="CP060711">
    <property type="protein sequence ID" value="QNN48064.1"/>
    <property type="molecule type" value="Genomic_DNA"/>
</dbReference>
<accession>A0A7G9QXI9</accession>
<reference evidence="2 3" key="1">
    <citation type="submission" date="2020-08" db="EMBL/GenBank/DDBJ databases">
        <title>Genome sequence of Thermomonas brevis KACC 16975T.</title>
        <authorList>
            <person name="Hyun D.-W."/>
            <person name="Bae J.-W."/>
        </authorList>
    </citation>
    <scope>NUCLEOTIDE SEQUENCE [LARGE SCALE GENOMIC DNA]</scope>
    <source>
        <strain evidence="2 3">KACC 16975</strain>
    </source>
</reference>
<dbReference type="Pfam" id="PF00234">
    <property type="entry name" value="Tryp_alpha_amyl"/>
    <property type="match status" value="1"/>
</dbReference>
<dbReference type="InterPro" id="IPR036312">
    <property type="entry name" value="Bifun_inhib/LTP/seed_sf"/>
</dbReference>
<feature type="domain" description="Bifunctional inhibitor/plant lipid transfer protein/seed storage helical" evidence="1">
    <location>
        <begin position="11"/>
        <end position="38"/>
    </location>
</feature>
<dbReference type="KEGG" id="tbv:H9L17_01140"/>
<name>A0A7G9QXI9_9GAMM</name>
<organism evidence="2 3">
    <name type="scientific">Thermomonas brevis</name>
    <dbReference type="NCBI Taxonomy" id="215691"/>
    <lineage>
        <taxon>Bacteria</taxon>
        <taxon>Pseudomonadati</taxon>
        <taxon>Pseudomonadota</taxon>
        <taxon>Gammaproteobacteria</taxon>
        <taxon>Lysobacterales</taxon>
        <taxon>Lysobacteraceae</taxon>
        <taxon>Thermomonas</taxon>
    </lineage>
</organism>
<gene>
    <name evidence="2" type="ORF">H9L17_01140</name>
</gene>
<dbReference type="SUPFAM" id="SSF47699">
    <property type="entry name" value="Bifunctional inhibitor/lipid-transfer protein/seed storage 2S albumin"/>
    <property type="match status" value="1"/>
</dbReference>
<keyword evidence="3" id="KW-1185">Reference proteome</keyword>
<protein>
    <recommendedName>
        <fullName evidence="1">Bifunctional inhibitor/plant lipid transfer protein/seed storage helical domain-containing protein</fullName>
    </recommendedName>
</protein>
<sequence>MHRPARATRAHRPSAPFTRCCAALDSLKEECRCRRIYARSA</sequence>
<evidence type="ECO:0000259" key="1">
    <source>
        <dbReference type="Pfam" id="PF00234"/>
    </source>
</evidence>
<dbReference type="AlphaFoldDB" id="A0A7G9QXI9"/>
<evidence type="ECO:0000313" key="3">
    <source>
        <dbReference type="Proteomes" id="UP000515977"/>
    </source>
</evidence>
<evidence type="ECO:0000313" key="2">
    <source>
        <dbReference type="EMBL" id="QNN48064.1"/>
    </source>
</evidence>